<feature type="domain" description="Protein kinase" evidence="16">
    <location>
        <begin position="596"/>
        <end position="867"/>
    </location>
</feature>
<evidence type="ECO:0000256" key="2">
    <source>
        <dbReference type="ARBA" id="ARBA00022527"/>
    </source>
</evidence>
<feature type="domain" description="Apple" evidence="18">
    <location>
        <begin position="434"/>
        <end position="515"/>
    </location>
</feature>
<dbReference type="SUPFAM" id="SSF56112">
    <property type="entry name" value="Protein kinase-like (PK-like)"/>
    <property type="match status" value="1"/>
</dbReference>
<protein>
    <recommendedName>
        <fullName evidence="13">Receptor-like serine/threonine-protein kinase</fullName>
        <ecNumber evidence="13">2.7.11.1</ecNumber>
    </recommendedName>
</protein>
<dbReference type="Gene3D" id="1.10.510.10">
    <property type="entry name" value="Transferase(Phosphotransferase) domain 1"/>
    <property type="match status" value="2"/>
</dbReference>
<feature type="region of interest" description="Disordered" evidence="14">
    <location>
        <begin position="843"/>
        <end position="867"/>
    </location>
</feature>
<name>A0A7N0UFB6_KALFE</name>
<dbReference type="SUPFAM" id="SSF51110">
    <property type="entry name" value="alpha-D-mannose-specific plant lectins"/>
    <property type="match status" value="1"/>
</dbReference>
<evidence type="ECO:0000256" key="3">
    <source>
        <dbReference type="ARBA" id="ARBA00022679"/>
    </source>
</evidence>
<dbReference type="InterPro" id="IPR001245">
    <property type="entry name" value="Ser-Thr/Tyr_kinase_cat_dom"/>
</dbReference>
<dbReference type="GO" id="GO:0005524">
    <property type="term" value="F:ATP binding"/>
    <property type="evidence" value="ECO:0007669"/>
    <property type="project" value="UniProtKB-KW"/>
</dbReference>
<dbReference type="GO" id="GO:0048544">
    <property type="term" value="P:recognition of pollen"/>
    <property type="evidence" value="ECO:0007669"/>
    <property type="project" value="InterPro"/>
</dbReference>
<organism evidence="19 20">
    <name type="scientific">Kalanchoe fedtschenkoi</name>
    <name type="common">Lavender scallops</name>
    <name type="synonym">South American air plant</name>
    <dbReference type="NCBI Taxonomy" id="63787"/>
    <lineage>
        <taxon>Eukaryota</taxon>
        <taxon>Viridiplantae</taxon>
        <taxon>Streptophyta</taxon>
        <taxon>Embryophyta</taxon>
        <taxon>Tracheophyta</taxon>
        <taxon>Spermatophyta</taxon>
        <taxon>Magnoliopsida</taxon>
        <taxon>eudicotyledons</taxon>
        <taxon>Gunneridae</taxon>
        <taxon>Pentapetalae</taxon>
        <taxon>Saxifragales</taxon>
        <taxon>Crassulaceae</taxon>
        <taxon>Kalanchoe</taxon>
    </lineage>
</organism>
<keyword evidence="7 13" id="KW-0418">Kinase</keyword>
<keyword evidence="20" id="KW-1185">Reference proteome</keyword>
<evidence type="ECO:0000256" key="4">
    <source>
        <dbReference type="ARBA" id="ARBA00022692"/>
    </source>
</evidence>
<comment type="catalytic activity">
    <reaction evidence="13">
        <text>L-threonyl-[protein] + ATP = O-phospho-L-threonyl-[protein] + ADP + H(+)</text>
        <dbReference type="Rhea" id="RHEA:46608"/>
        <dbReference type="Rhea" id="RHEA-COMP:11060"/>
        <dbReference type="Rhea" id="RHEA-COMP:11605"/>
        <dbReference type="ChEBI" id="CHEBI:15378"/>
        <dbReference type="ChEBI" id="CHEBI:30013"/>
        <dbReference type="ChEBI" id="CHEBI:30616"/>
        <dbReference type="ChEBI" id="CHEBI:61977"/>
        <dbReference type="ChEBI" id="CHEBI:456216"/>
        <dbReference type="EC" id="2.7.11.1"/>
    </reaction>
</comment>
<keyword evidence="5" id="KW-0732">Signal</keyword>
<comment type="subcellular location">
    <subcellularLocation>
        <location evidence="1">Membrane</location>
        <topology evidence="1">Single-pass membrane protein</topology>
    </subcellularLocation>
</comment>
<dbReference type="InterPro" id="IPR003609">
    <property type="entry name" value="Pan_app"/>
</dbReference>
<evidence type="ECO:0000256" key="1">
    <source>
        <dbReference type="ARBA" id="ARBA00004167"/>
    </source>
</evidence>
<keyword evidence="9 15" id="KW-1133">Transmembrane helix</keyword>
<dbReference type="Gene3D" id="3.30.200.20">
    <property type="entry name" value="Phosphorylase Kinase, domain 1"/>
    <property type="match status" value="1"/>
</dbReference>
<dbReference type="InterPro" id="IPR024171">
    <property type="entry name" value="SRK-like_kinase"/>
</dbReference>
<keyword evidence="12" id="KW-0325">Glycoprotein</keyword>
<keyword evidence="3 13" id="KW-0808">Transferase</keyword>
<sequence length="867" mass="95350">MTLSPNLTPSNINCHTCSHPPSCEGLAVVAEMCASPLPISEITLIRFRGKTPEVQIFTAFARSLLLILLLFRFPGSGSCSEVPLLSEPIGFQISGFDRSRVWVSPNGLFAFGFLNCCDGGGEGDGFMVGIRYTESANVPVWTVGGGLRVSENYTLSLSGEGKLVLVNNPNNLTMWSSPAFGAGVQKVTLLNNGNLVLMDSMNNVLWDSFGNPTNTLLPGQSLRFPQTLRAPSTKNTTSFYNCVIRQSSGRGELALVWESNTAGDKPEEGEDDVKSSCPLCPGRHTCYNGRDKGSRSREVELTPKTRPQFGLQAATSRGVLRLVDDSNTTLWSKESQDSEDPSGPLRHLSMDRDGNLRIYSWNRETRTWKVGWQAVQDQCNVFASCGLFSVCGYNSTGPFCDCLYQDPLNSMKGGSSGFDLGSSGCRKIPDLTSCQRNSSMIPIKHTSLYAVYPPGDFEVMLSEKACKEYCSNDTTCIAITSRNDGSGLCTVKRTSFISGSTSLSSPSTSYLKAVATGGADTHQFQYLPPPESKRLTSDEGSKGLVGGIALVVAVTVCGFLAMQLVLFRFMYRKRQLRAHTRIPFGKDAHTNLHFSVARSRRASANFFQSARVLMFQRFASKQSSGCIKVLSDVTAPEKEFRITVSTLGGIHHRNLVPLKGFCFEPKHKCLIYEYVSLDKWLSRTQQDGSPEAWWQKLNIATGIARALAYLHLECQRCIPHGNLKLQNVMLDDNLVPKVTDYGLRSLFQRDEATSSESPSERDIYAFGELLLQILSHQEGSVSYSASDLPEQVNLRQVSKCSDEWERMRRIALWCVQSQPFLRPSIGEVVKVLDGTLTVDIPPSPFGSRQYNQTEGESSSGEIGVEDC</sequence>
<evidence type="ECO:0000259" key="18">
    <source>
        <dbReference type="PROSITE" id="PS50948"/>
    </source>
</evidence>
<evidence type="ECO:0000256" key="15">
    <source>
        <dbReference type="SAM" id="Phobius"/>
    </source>
</evidence>
<keyword evidence="11" id="KW-1015">Disulfide bond</keyword>
<feature type="domain" description="Bulb-type lectin" evidence="17">
    <location>
        <begin position="87"/>
        <end position="210"/>
    </location>
</feature>
<keyword evidence="6 13" id="KW-0547">Nucleotide-binding</keyword>
<accession>A0A7N0UFB6</accession>
<dbReference type="Proteomes" id="UP000594263">
    <property type="component" value="Unplaced"/>
</dbReference>
<reference evidence="19" key="1">
    <citation type="submission" date="2021-01" db="UniProtKB">
        <authorList>
            <consortium name="EnsemblPlants"/>
        </authorList>
    </citation>
    <scope>IDENTIFICATION</scope>
</reference>
<dbReference type="PROSITE" id="PS50011">
    <property type="entry name" value="PROTEIN_KINASE_DOM"/>
    <property type="match status" value="1"/>
</dbReference>
<keyword evidence="4 15" id="KW-0812">Transmembrane</keyword>
<dbReference type="Pfam" id="PF01453">
    <property type="entry name" value="B_lectin"/>
    <property type="match status" value="1"/>
</dbReference>
<dbReference type="Pfam" id="PF00954">
    <property type="entry name" value="S_locus_glycop"/>
    <property type="match status" value="1"/>
</dbReference>
<dbReference type="PANTHER" id="PTHR47974">
    <property type="entry name" value="OS07G0415500 PROTEIN"/>
    <property type="match status" value="1"/>
</dbReference>
<evidence type="ECO:0000256" key="7">
    <source>
        <dbReference type="ARBA" id="ARBA00022777"/>
    </source>
</evidence>
<evidence type="ECO:0000256" key="14">
    <source>
        <dbReference type="SAM" id="MobiDB-lite"/>
    </source>
</evidence>
<evidence type="ECO:0000259" key="17">
    <source>
        <dbReference type="PROSITE" id="PS50927"/>
    </source>
</evidence>
<keyword evidence="10 15" id="KW-0472">Membrane</keyword>
<evidence type="ECO:0000256" key="11">
    <source>
        <dbReference type="ARBA" id="ARBA00023157"/>
    </source>
</evidence>
<dbReference type="PROSITE" id="PS50927">
    <property type="entry name" value="BULB_LECTIN"/>
    <property type="match status" value="1"/>
</dbReference>
<dbReference type="EC" id="2.7.11.1" evidence="13"/>
<dbReference type="EnsemblPlants" id="Kaladp0064s0125.1.v1.1">
    <property type="protein sequence ID" value="Kaladp0064s0125.1.v1.1"/>
    <property type="gene ID" value="Kaladp0064s0125.v1.1"/>
</dbReference>
<dbReference type="AlphaFoldDB" id="A0A7N0UFB6"/>
<evidence type="ECO:0000256" key="12">
    <source>
        <dbReference type="ARBA" id="ARBA00023180"/>
    </source>
</evidence>
<keyword evidence="8 13" id="KW-0067">ATP-binding</keyword>
<evidence type="ECO:0000256" key="13">
    <source>
        <dbReference type="PIRNR" id="PIRNR000641"/>
    </source>
</evidence>
<dbReference type="Gene3D" id="2.90.10.10">
    <property type="entry name" value="Bulb-type lectin domain"/>
    <property type="match status" value="2"/>
</dbReference>
<dbReference type="PANTHER" id="PTHR47974:SF10">
    <property type="entry name" value="RECEPTOR-LIKE SERINE_THREONINE-PROTEIN KINASE"/>
    <property type="match status" value="1"/>
</dbReference>
<dbReference type="GO" id="GO:0004674">
    <property type="term" value="F:protein serine/threonine kinase activity"/>
    <property type="evidence" value="ECO:0007669"/>
    <property type="project" value="UniProtKB-KW"/>
</dbReference>
<dbReference type="InterPro" id="IPR001480">
    <property type="entry name" value="Bulb-type_lectin_dom"/>
</dbReference>
<feature type="transmembrane region" description="Helical" evidence="15">
    <location>
        <begin position="544"/>
        <end position="567"/>
    </location>
</feature>
<dbReference type="InterPro" id="IPR000719">
    <property type="entry name" value="Prot_kinase_dom"/>
</dbReference>
<evidence type="ECO:0000256" key="8">
    <source>
        <dbReference type="ARBA" id="ARBA00022840"/>
    </source>
</evidence>
<evidence type="ECO:0000313" key="19">
    <source>
        <dbReference type="EnsemblPlants" id="Kaladp0064s0125.1.v1.1"/>
    </source>
</evidence>
<evidence type="ECO:0000256" key="10">
    <source>
        <dbReference type="ARBA" id="ARBA00023136"/>
    </source>
</evidence>
<dbReference type="Gramene" id="Kaladp0064s0125.1.v1.1">
    <property type="protein sequence ID" value="Kaladp0064s0125.1.v1.1"/>
    <property type="gene ID" value="Kaladp0064s0125.v1.1"/>
</dbReference>
<comment type="catalytic activity">
    <reaction evidence="13">
        <text>L-seryl-[protein] + ATP = O-phospho-L-seryl-[protein] + ADP + H(+)</text>
        <dbReference type="Rhea" id="RHEA:17989"/>
        <dbReference type="Rhea" id="RHEA-COMP:9863"/>
        <dbReference type="Rhea" id="RHEA-COMP:11604"/>
        <dbReference type="ChEBI" id="CHEBI:15378"/>
        <dbReference type="ChEBI" id="CHEBI:29999"/>
        <dbReference type="ChEBI" id="CHEBI:30616"/>
        <dbReference type="ChEBI" id="CHEBI:83421"/>
        <dbReference type="ChEBI" id="CHEBI:456216"/>
        <dbReference type="EC" id="2.7.11.1"/>
    </reaction>
</comment>
<dbReference type="Pfam" id="PF07714">
    <property type="entry name" value="PK_Tyr_Ser-Thr"/>
    <property type="match status" value="1"/>
</dbReference>
<evidence type="ECO:0000313" key="20">
    <source>
        <dbReference type="Proteomes" id="UP000594263"/>
    </source>
</evidence>
<dbReference type="InterPro" id="IPR036426">
    <property type="entry name" value="Bulb-type_lectin_dom_sf"/>
</dbReference>
<feature type="compositionally biased region" description="Low complexity" evidence="14">
    <location>
        <begin position="854"/>
        <end position="867"/>
    </location>
</feature>
<proteinExistence type="inferred from homology"/>
<evidence type="ECO:0000259" key="16">
    <source>
        <dbReference type="PROSITE" id="PS50011"/>
    </source>
</evidence>
<evidence type="ECO:0000256" key="5">
    <source>
        <dbReference type="ARBA" id="ARBA00022729"/>
    </source>
</evidence>
<comment type="similarity">
    <text evidence="13">Belongs to the protein kinase superfamily. Ser/Thr protein kinase family.</text>
</comment>
<keyword evidence="2 13" id="KW-0723">Serine/threonine-protein kinase</keyword>
<dbReference type="GO" id="GO:0016020">
    <property type="term" value="C:membrane"/>
    <property type="evidence" value="ECO:0007669"/>
    <property type="project" value="UniProtKB-SubCell"/>
</dbReference>
<evidence type="ECO:0000256" key="9">
    <source>
        <dbReference type="ARBA" id="ARBA00022989"/>
    </source>
</evidence>
<dbReference type="InterPro" id="IPR011009">
    <property type="entry name" value="Kinase-like_dom_sf"/>
</dbReference>
<dbReference type="InterPro" id="IPR000858">
    <property type="entry name" value="S_locus_glycoprot_dom"/>
</dbReference>
<dbReference type="SMART" id="SM00108">
    <property type="entry name" value="B_lectin"/>
    <property type="match status" value="1"/>
</dbReference>
<dbReference type="OMA" id="ECQQCIA"/>
<dbReference type="PIRSF" id="PIRSF000641">
    <property type="entry name" value="SRK"/>
    <property type="match status" value="1"/>
</dbReference>
<dbReference type="PROSITE" id="PS50948">
    <property type="entry name" value="PAN"/>
    <property type="match status" value="1"/>
</dbReference>
<evidence type="ECO:0000256" key="6">
    <source>
        <dbReference type="ARBA" id="ARBA00022741"/>
    </source>
</evidence>